<dbReference type="AlphaFoldDB" id="A0A9N9DVG5"/>
<dbReference type="PANTHER" id="PTHR12993:SF11">
    <property type="entry name" value="N-ACETYLGLUCOSAMINYL-PHOSPHATIDYLINOSITOL DE-N-ACETYLASE"/>
    <property type="match status" value="1"/>
</dbReference>
<dbReference type="GO" id="GO:0005783">
    <property type="term" value="C:endoplasmic reticulum"/>
    <property type="evidence" value="ECO:0007669"/>
    <property type="project" value="TreeGrafter"/>
</dbReference>
<organism evidence="4 5">
    <name type="scientific">Ambispora leptoticha</name>
    <dbReference type="NCBI Taxonomy" id="144679"/>
    <lineage>
        <taxon>Eukaryota</taxon>
        <taxon>Fungi</taxon>
        <taxon>Fungi incertae sedis</taxon>
        <taxon>Mucoromycota</taxon>
        <taxon>Glomeromycotina</taxon>
        <taxon>Glomeromycetes</taxon>
        <taxon>Archaeosporales</taxon>
        <taxon>Ambisporaceae</taxon>
        <taxon>Ambispora</taxon>
    </lineage>
</organism>
<dbReference type="GO" id="GO:0000225">
    <property type="term" value="F:N-acetylglucosaminylphosphatidylinositol deacetylase activity"/>
    <property type="evidence" value="ECO:0007669"/>
    <property type="project" value="UniProtKB-EC"/>
</dbReference>
<dbReference type="EMBL" id="CAJVPS010009346">
    <property type="protein sequence ID" value="CAG8649483.1"/>
    <property type="molecule type" value="Genomic_DNA"/>
</dbReference>
<dbReference type="EC" id="3.5.1.89" evidence="2"/>
<dbReference type="InterPro" id="IPR003737">
    <property type="entry name" value="GlcNAc_PI_deacetylase-related"/>
</dbReference>
<feature type="transmembrane region" description="Helical" evidence="3">
    <location>
        <begin position="6"/>
        <end position="23"/>
    </location>
</feature>
<dbReference type="PANTHER" id="PTHR12993">
    <property type="entry name" value="N-ACETYLGLUCOSAMINYL-PHOSPHATIDYLINOSITOL DE-N-ACETYLASE-RELATED"/>
    <property type="match status" value="1"/>
</dbReference>
<protein>
    <recommendedName>
        <fullName evidence="2">N-acetylglucosaminylphosphatidylinositol deacetylase</fullName>
        <ecNumber evidence="2">3.5.1.89</ecNumber>
    </recommendedName>
</protein>
<reference evidence="4" key="1">
    <citation type="submission" date="2021-06" db="EMBL/GenBank/DDBJ databases">
        <authorList>
            <person name="Kallberg Y."/>
            <person name="Tangrot J."/>
            <person name="Rosling A."/>
        </authorList>
    </citation>
    <scope>NUCLEOTIDE SEQUENCE</scope>
    <source>
        <strain evidence="4">FL130A</strain>
    </source>
</reference>
<gene>
    <name evidence="4" type="ORF">ALEPTO_LOCUS9964</name>
</gene>
<keyword evidence="3" id="KW-0812">Transmembrane</keyword>
<evidence type="ECO:0000313" key="5">
    <source>
        <dbReference type="Proteomes" id="UP000789508"/>
    </source>
</evidence>
<evidence type="ECO:0000256" key="1">
    <source>
        <dbReference type="ARBA" id="ARBA00006066"/>
    </source>
</evidence>
<keyword evidence="3" id="KW-0472">Membrane</keyword>
<sequence>MVIFSLFTTSTLFVLFSYFFYRYSLYLTAKKARLENVAQRDEGILRDRSILLVIAHPDDECNEQGLGEERKKEIEQSCRVFGIDESLVNIEEHPSLQDNPNTSWNTGLIADILKEYVEKNGIDTIISFDEYGISGHLNHIAAFHGAEQLIASYGNQTIDVHFYKLKTVNRLRKYISILDLPYTYYRNNVAKRYSKYQQQSLSLQNQKMPNGNGNGNGFHHSSSGNVIKQRPVSTSWKRKSLLSTLPPLTKVPDNLFFVSSPEQYKQTLDAMKCHKTQL</sequence>
<comment type="similarity">
    <text evidence="1">Belongs to the PIGL family.</text>
</comment>
<evidence type="ECO:0000313" key="4">
    <source>
        <dbReference type="EMBL" id="CAG8649483.1"/>
    </source>
</evidence>
<dbReference type="OrthoDB" id="440160at2759"/>
<evidence type="ECO:0000256" key="3">
    <source>
        <dbReference type="SAM" id="Phobius"/>
    </source>
</evidence>
<feature type="non-terminal residue" evidence="4">
    <location>
        <position position="278"/>
    </location>
</feature>
<comment type="caution">
    <text evidence="4">The sequence shown here is derived from an EMBL/GenBank/DDBJ whole genome shotgun (WGS) entry which is preliminary data.</text>
</comment>
<dbReference type="Pfam" id="PF02585">
    <property type="entry name" value="PIG-L"/>
    <property type="match status" value="1"/>
</dbReference>
<name>A0A9N9DVG5_9GLOM</name>
<accession>A0A9N9DVG5</accession>
<dbReference type="SUPFAM" id="SSF102588">
    <property type="entry name" value="LmbE-like"/>
    <property type="match status" value="1"/>
</dbReference>
<keyword evidence="3" id="KW-1133">Transmembrane helix</keyword>
<dbReference type="Proteomes" id="UP000789508">
    <property type="component" value="Unassembled WGS sequence"/>
</dbReference>
<evidence type="ECO:0000256" key="2">
    <source>
        <dbReference type="ARBA" id="ARBA00012176"/>
    </source>
</evidence>
<proteinExistence type="inferred from homology"/>
<dbReference type="InterPro" id="IPR024078">
    <property type="entry name" value="LmbE-like_dom_sf"/>
</dbReference>
<keyword evidence="5" id="KW-1185">Reference proteome</keyword>
<dbReference type="Gene3D" id="3.40.50.10320">
    <property type="entry name" value="LmbE-like"/>
    <property type="match status" value="1"/>
</dbReference>